<proteinExistence type="predicted"/>
<dbReference type="PANTHER" id="PTHR47510:SF3">
    <property type="entry name" value="ENDO_EXONUCLEASE_PHOSPHATASE DOMAIN-CONTAINING PROTEIN"/>
    <property type="match status" value="1"/>
</dbReference>
<evidence type="ECO:0000313" key="1">
    <source>
        <dbReference type="EMBL" id="JAS54710.1"/>
    </source>
</evidence>
<evidence type="ECO:0008006" key="2">
    <source>
        <dbReference type="Google" id="ProtNLM"/>
    </source>
</evidence>
<name>A0A1B6FWY6_9HEMI</name>
<protein>
    <recommendedName>
        <fullName evidence="2">Reverse transcriptase domain-containing protein</fullName>
    </recommendedName>
</protein>
<dbReference type="EMBL" id="GECZ01015059">
    <property type="protein sequence ID" value="JAS54710.1"/>
    <property type="molecule type" value="Transcribed_RNA"/>
</dbReference>
<feature type="non-terminal residue" evidence="1">
    <location>
        <position position="1"/>
    </location>
</feature>
<sequence length="281" mass="32201">INKNKNKPKHKGFNKWFTPELETMRNYLLILYDKWKQNLNPLDRDRFKEFKICYRKAISKAKISANSTLISNAKNKCKMAWNVIKQESGASSYSNFTNVPLSPDTLNNYFVSVPLKNSTHATAHSTNYIDLLKNHTIPDNLPLDFVWNMVDGSKIMSVVGKLNNSQSEDIYGLSNYVVKNIIDVIIEPFTYLTNLMLQQGQFPGCLKSAKVTPIFKKGDRSMPENYRPIAIVPIFSKVVESCLLSQLFDYFVSRNLLYNFQFGFRPKLSAEMAVETVVNVV</sequence>
<dbReference type="AlphaFoldDB" id="A0A1B6FWY6"/>
<organism evidence="1">
    <name type="scientific">Cuerna arida</name>
    <dbReference type="NCBI Taxonomy" id="1464854"/>
    <lineage>
        <taxon>Eukaryota</taxon>
        <taxon>Metazoa</taxon>
        <taxon>Ecdysozoa</taxon>
        <taxon>Arthropoda</taxon>
        <taxon>Hexapoda</taxon>
        <taxon>Insecta</taxon>
        <taxon>Pterygota</taxon>
        <taxon>Neoptera</taxon>
        <taxon>Paraneoptera</taxon>
        <taxon>Hemiptera</taxon>
        <taxon>Auchenorrhyncha</taxon>
        <taxon>Membracoidea</taxon>
        <taxon>Cicadellidae</taxon>
        <taxon>Cicadellinae</taxon>
        <taxon>Proconiini</taxon>
        <taxon>Cuerna</taxon>
    </lineage>
</organism>
<accession>A0A1B6FWY6</accession>
<feature type="non-terminal residue" evidence="1">
    <location>
        <position position="281"/>
    </location>
</feature>
<gene>
    <name evidence="1" type="ORF">g.48717</name>
</gene>
<reference evidence="1" key="1">
    <citation type="submission" date="2015-11" db="EMBL/GenBank/DDBJ databases">
        <title>De novo transcriptome assembly of four potential Pierce s Disease insect vectors from Arizona vineyards.</title>
        <authorList>
            <person name="Tassone E.E."/>
        </authorList>
    </citation>
    <scope>NUCLEOTIDE SEQUENCE</scope>
</reference>
<dbReference type="PANTHER" id="PTHR47510">
    <property type="entry name" value="REVERSE TRANSCRIPTASE DOMAIN-CONTAINING PROTEIN"/>
    <property type="match status" value="1"/>
</dbReference>